<proteinExistence type="predicted"/>
<organism evidence="3 4">
    <name type="scientific">Streptodolium elevatio</name>
    <dbReference type="NCBI Taxonomy" id="3157996"/>
    <lineage>
        <taxon>Bacteria</taxon>
        <taxon>Bacillati</taxon>
        <taxon>Actinomycetota</taxon>
        <taxon>Actinomycetes</taxon>
        <taxon>Kitasatosporales</taxon>
        <taxon>Streptomycetaceae</taxon>
        <taxon>Streptodolium</taxon>
    </lineage>
</organism>
<evidence type="ECO:0000256" key="2">
    <source>
        <dbReference type="SAM" id="Phobius"/>
    </source>
</evidence>
<keyword evidence="2" id="KW-0472">Membrane</keyword>
<keyword evidence="2" id="KW-1133">Transmembrane helix</keyword>
<dbReference type="Proteomes" id="UP001551482">
    <property type="component" value="Unassembled WGS sequence"/>
</dbReference>
<feature type="transmembrane region" description="Helical" evidence="2">
    <location>
        <begin position="12"/>
        <end position="33"/>
    </location>
</feature>
<evidence type="ECO:0000256" key="1">
    <source>
        <dbReference type="SAM" id="MobiDB-lite"/>
    </source>
</evidence>
<evidence type="ECO:0000313" key="4">
    <source>
        <dbReference type="Proteomes" id="UP001551482"/>
    </source>
</evidence>
<accession>A0ABV3D8K7</accession>
<sequence>MHRVRAFIRRVPVGPVIIALLMVGVLALVNFYGTDGAAEQAAPSEPVVGIPPQLPAEEHAMPSPAATTDGPPAVVVPVPAPSETPAVPSTAPSAGGTIASPMSTPAATGGSGASGSGASAAPPAGTRPPATQGPGFSTQPPGKVPGTDDDDDDVAPVSARMRVVSVVLTSDHGPGAQIRCNDREEVVIAATIMVDGGQGDIVYQWFFENARAWPPDQLHFTGTGPRQQSLQIPWPVGLRFDGTRVRGTVQLRILQPAVYAQTRAITIDVVCV</sequence>
<comment type="caution">
    <text evidence="3">The sequence shown here is derived from an EMBL/GenBank/DDBJ whole genome shotgun (WGS) entry which is preliminary data.</text>
</comment>
<protein>
    <submittedName>
        <fullName evidence="3">Uncharacterized protein</fullName>
    </submittedName>
</protein>
<keyword evidence="2" id="KW-0812">Transmembrane</keyword>
<name>A0ABV3D8K7_9ACTN</name>
<feature type="compositionally biased region" description="Low complexity" evidence="1">
    <location>
        <begin position="64"/>
        <end position="96"/>
    </location>
</feature>
<dbReference type="EMBL" id="JBEZFP010000001">
    <property type="protein sequence ID" value="MEU8132070.1"/>
    <property type="molecule type" value="Genomic_DNA"/>
</dbReference>
<dbReference type="RefSeq" id="WP_358347273.1">
    <property type="nucleotide sequence ID" value="NZ_JBEZFP010000001.1"/>
</dbReference>
<gene>
    <name evidence="3" type="ORF">AB0C36_01025</name>
</gene>
<reference evidence="3 4" key="1">
    <citation type="submission" date="2024-06" db="EMBL/GenBank/DDBJ databases">
        <title>The Natural Products Discovery Center: Release of the First 8490 Sequenced Strains for Exploring Actinobacteria Biosynthetic Diversity.</title>
        <authorList>
            <person name="Kalkreuter E."/>
            <person name="Kautsar S.A."/>
            <person name="Yang D."/>
            <person name="Bader C.D."/>
            <person name="Teijaro C.N."/>
            <person name="Fluegel L."/>
            <person name="Davis C.M."/>
            <person name="Simpson J.R."/>
            <person name="Lauterbach L."/>
            <person name="Steele A.D."/>
            <person name="Gui C."/>
            <person name="Meng S."/>
            <person name="Li G."/>
            <person name="Viehrig K."/>
            <person name="Ye F."/>
            <person name="Su P."/>
            <person name="Kiefer A.F."/>
            <person name="Nichols A."/>
            <person name="Cepeda A.J."/>
            <person name="Yan W."/>
            <person name="Fan B."/>
            <person name="Jiang Y."/>
            <person name="Adhikari A."/>
            <person name="Zheng C.-J."/>
            <person name="Schuster L."/>
            <person name="Cowan T.M."/>
            <person name="Smanski M.J."/>
            <person name="Chevrette M.G."/>
            <person name="De Carvalho L.P.S."/>
            <person name="Shen B."/>
        </authorList>
    </citation>
    <scope>NUCLEOTIDE SEQUENCE [LARGE SCALE GENOMIC DNA]</scope>
    <source>
        <strain evidence="3 4">NPDC048946</strain>
    </source>
</reference>
<keyword evidence="4" id="KW-1185">Reference proteome</keyword>
<feature type="region of interest" description="Disordered" evidence="1">
    <location>
        <begin position="50"/>
        <end position="154"/>
    </location>
</feature>
<evidence type="ECO:0000313" key="3">
    <source>
        <dbReference type="EMBL" id="MEU8132070.1"/>
    </source>
</evidence>
<feature type="compositionally biased region" description="Low complexity" evidence="1">
    <location>
        <begin position="116"/>
        <end position="135"/>
    </location>
</feature>